<organism evidence="2 3">
    <name type="scientific">Reinekea blandensis MED297</name>
    <dbReference type="NCBI Taxonomy" id="314283"/>
    <lineage>
        <taxon>Bacteria</taxon>
        <taxon>Pseudomonadati</taxon>
        <taxon>Pseudomonadota</taxon>
        <taxon>Gammaproteobacteria</taxon>
        <taxon>Oceanospirillales</taxon>
        <taxon>Saccharospirillaceae</taxon>
        <taxon>Reinekea</taxon>
    </lineage>
</organism>
<dbReference type="Pfam" id="PF11911">
    <property type="entry name" value="DUF3429"/>
    <property type="match status" value="1"/>
</dbReference>
<evidence type="ECO:0000313" key="3">
    <source>
        <dbReference type="Proteomes" id="UP000005953"/>
    </source>
</evidence>
<feature type="transmembrane region" description="Helical" evidence="1">
    <location>
        <begin position="68"/>
        <end position="101"/>
    </location>
</feature>
<proteinExistence type="predicted"/>
<dbReference type="InterPro" id="IPR021836">
    <property type="entry name" value="DUF3429"/>
</dbReference>
<gene>
    <name evidence="2" type="ORF">MED297_21197</name>
</gene>
<sequence>MRTPSEAILPLGTLGLVPFIVPGTMVLISPETDWAVRALQLYAFGIIAYLTGTWWLNPKPTETKAALIGHGLFLLAFFGLLLWPAIFFVLAALVLIAIYLVERVTDWVGQFESAYQRLRRLLTAVAVMSLVAGQIGVMGG</sequence>
<keyword evidence="1" id="KW-0472">Membrane</keyword>
<reference evidence="2 3" key="1">
    <citation type="submission" date="2006-02" db="EMBL/GenBank/DDBJ databases">
        <authorList>
            <person name="Pinhassi J."/>
            <person name="Pedros-Alio C."/>
            <person name="Ferriera S."/>
            <person name="Johnson J."/>
            <person name="Kravitz S."/>
            <person name="Halpern A."/>
            <person name="Remington K."/>
            <person name="Beeson K."/>
            <person name="Tran B."/>
            <person name="Rogers Y.-H."/>
            <person name="Friedman R."/>
            <person name="Venter J.C."/>
        </authorList>
    </citation>
    <scope>NUCLEOTIDE SEQUENCE [LARGE SCALE GENOMIC DNA]</scope>
    <source>
        <strain evidence="2 3">MED297</strain>
    </source>
</reference>
<dbReference type="STRING" id="314283.MED297_21197"/>
<feature type="transmembrane region" description="Helical" evidence="1">
    <location>
        <begin position="34"/>
        <end position="56"/>
    </location>
</feature>
<dbReference type="EMBL" id="AAOE01000001">
    <property type="protein sequence ID" value="EAR11445.1"/>
    <property type="molecule type" value="Genomic_DNA"/>
</dbReference>
<keyword evidence="3" id="KW-1185">Reference proteome</keyword>
<dbReference type="HOGENOM" id="CLU_1853291_0_0_6"/>
<dbReference type="AlphaFoldDB" id="A4B9Z4"/>
<dbReference type="Proteomes" id="UP000005953">
    <property type="component" value="Unassembled WGS sequence"/>
</dbReference>
<feature type="transmembrane region" description="Helical" evidence="1">
    <location>
        <begin position="7"/>
        <end position="28"/>
    </location>
</feature>
<feature type="transmembrane region" description="Helical" evidence="1">
    <location>
        <begin position="121"/>
        <end position="139"/>
    </location>
</feature>
<protein>
    <recommendedName>
        <fullName evidence="4">DUF3429 domain-containing protein</fullName>
    </recommendedName>
</protein>
<name>A4B9Z4_9GAMM</name>
<dbReference type="RefSeq" id="WP_008045108.1">
    <property type="nucleotide sequence ID" value="NZ_CH724151.1"/>
</dbReference>
<comment type="caution">
    <text evidence="2">The sequence shown here is derived from an EMBL/GenBank/DDBJ whole genome shotgun (WGS) entry which is preliminary data.</text>
</comment>
<accession>A4B9Z4</accession>
<keyword evidence="1" id="KW-1133">Transmembrane helix</keyword>
<keyword evidence="1" id="KW-0812">Transmembrane</keyword>
<evidence type="ECO:0000313" key="2">
    <source>
        <dbReference type="EMBL" id="EAR11445.1"/>
    </source>
</evidence>
<evidence type="ECO:0008006" key="4">
    <source>
        <dbReference type="Google" id="ProtNLM"/>
    </source>
</evidence>
<evidence type="ECO:0000256" key="1">
    <source>
        <dbReference type="SAM" id="Phobius"/>
    </source>
</evidence>